<dbReference type="PANTHER" id="PTHR45586:SF1">
    <property type="entry name" value="LIPOPOLYSACCHARIDE ASSEMBLY PROTEIN B"/>
    <property type="match status" value="1"/>
</dbReference>
<organism evidence="5 6">
    <name type="scientific">Myxococcus landrumensis</name>
    <dbReference type="NCBI Taxonomy" id="2813577"/>
    <lineage>
        <taxon>Bacteria</taxon>
        <taxon>Pseudomonadati</taxon>
        <taxon>Myxococcota</taxon>
        <taxon>Myxococcia</taxon>
        <taxon>Myxococcales</taxon>
        <taxon>Cystobacterineae</taxon>
        <taxon>Myxococcaceae</taxon>
        <taxon>Myxococcus</taxon>
    </lineage>
</organism>
<evidence type="ECO:0000256" key="4">
    <source>
        <dbReference type="SAM" id="SignalP"/>
    </source>
</evidence>
<protein>
    <submittedName>
        <fullName evidence="5">Tetratricopeptide repeat protein</fullName>
    </submittedName>
</protein>
<proteinExistence type="predicted"/>
<keyword evidence="6" id="KW-1185">Reference proteome</keyword>
<evidence type="ECO:0000256" key="3">
    <source>
        <dbReference type="SAM" id="MobiDB-lite"/>
    </source>
</evidence>
<sequence length="246" mass="27538">MHWVFLVACLAGAPDAARASTLTLAQSQPLAPAPTSLSDALALEAGGDDTAALQAVEALVRAKPQWELPRLEAARLLLKLGGSVDQAQSHLDVALQVAPSNPRAWYLQGLLLEERGQPLQAARAYETAVQHRASYEEARFRLGGLWVSQGDLLKAELHYRYLVRLKPEWVQVRLQLAEVLEKQERLLDAETELLAARGFQPDSPLVLRRLADFYERTDRPQLAAKVRKSMEPQEKRRMRALKPSRR</sequence>
<dbReference type="SMART" id="SM00028">
    <property type="entry name" value="TPR"/>
    <property type="match status" value="3"/>
</dbReference>
<dbReference type="RefSeq" id="WP_206717632.1">
    <property type="nucleotide sequence ID" value="NZ_CP071091.1"/>
</dbReference>
<feature type="chain" id="PRO_5046130420" evidence="4">
    <location>
        <begin position="20"/>
        <end position="246"/>
    </location>
</feature>
<evidence type="ECO:0000256" key="1">
    <source>
        <dbReference type="ARBA" id="ARBA00022737"/>
    </source>
</evidence>
<keyword evidence="2" id="KW-0802">TPR repeat</keyword>
<evidence type="ECO:0000313" key="6">
    <source>
        <dbReference type="Proteomes" id="UP000663090"/>
    </source>
</evidence>
<accession>A0ABX7NAY0</accession>
<evidence type="ECO:0000313" key="5">
    <source>
        <dbReference type="EMBL" id="QSQ15947.1"/>
    </source>
</evidence>
<name>A0ABX7NAY0_9BACT</name>
<dbReference type="InterPro" id="IPR011990">
    <property type="entry name" value="TPR-like_helical_dom_sf"/>
</dbReference>
<evidence type="ECO:0000256" key="2">
    <source>
        <dbReference type="ARBA" id="ARBA00022803"/>
    </source>
</evidence>
<dbReference type="InterPro" id="IPR019734">
    <property type="entry name" value="TPR_rpt"/>
</dbReference>
<dbReference type="Proteomes" id="UP000663090">
    <property type="component" value="Chromosome"/>
</dbReference>
<dbReference type="EMBL" id="CP071091">
    <property type="protein sequence ID" value="QSQ15947.1"/>
    <property type="molecule type" value="Genomic_DNA"/>
</dbReference>
<reference evidence="5 6" key="1">
    <citation type="submission" date="2021-02" db="EMBL/GenBank/DDBJ databases">
        <title>De Novo genome assembly of isolated myxobacteria.</title>
        <authorList>
            <person name="Stevens D.C."/>
        </authorList>
    </citation>
    <scope>NUCLEOTIDE SEQUENCE [LARGE SCALE GENOMIC DNA]</scope>
    <source>
        <strain evidence="5 6">SCHIC003</strain>
    </source>
</reference>
<feature type="signal peptide" evidence="4">
    <location>
        <begin position="1"/>
        <end position="19"/>
    </location>
</feature>
<gene>
    <name evidence="5" type="ORF">JY572_07810</name>
</gene>
<dbReference type="Pfam" id="PF13432">
    <property type="entry name" value="TPR_16"/>
    <property type="match status" value="1"/>
</dbReference>
<dbReference type="PANTHER" id="PTHR45586">
    <property type="entry name" value="TPR REPEAT-CONTAINING PROTEIN PA4667"/>
    <property type="match status" value="1"/>
</dbReference>
<dbReference type="InterPro" id="IPR051012">
    <property type="entry name" value="CellSynth/LPSAsmb/PSIAsmb"/>
</dbReference>
<keyword evidence="4" id="KW-0732">Signal</keyword>
<feature type="compositionally biased region" description="Basic residues" evidence="3">
    <location>
        <begin position="236"/>
        <end position="246"/>
    </location>
</feature>
<keyword evidence="1" id="KW-0677">Repeat</keyword>
<feature type="region of interest" description="Disordered" evidence="3">
    <location>
        <begin position="225"/>
        <end position="246"/>
    </location>
</feature>
<dbReference type="Gene3D" id="1.25.40.10">
    <property type="entry name" value="Tetratricopeptide repeat domain"/>
    <property type="match status" value="1"/>
</dbReference>
<dbReference type="SUPFAM" id="SSF48452">
    <property type="entry name" value="TPR-like"/>
    <property type="match status" value="1"/>
</dbReference>